<keyword evidence="3" id="KW-1185">Reference proteome</keyword>
<gene>
    <name evidence="2" type="ORF">OCV88_09655</name>
</gene>
<dbReference type="Proteomes" id="UP001652442">
    <property type="component" value="Unassembled WGS sequence"/>
</dbReference>
<feature type="transmembrane region" description="Helical" evidence="1">
    <location>
        <begin position="6"/>
        <end position="25"/>
    </location>
</feature>
<evidence type="ECO:0000313" key="3">
    <source>
        <dbReference type="Proteomes" id="UP001652442"/>
    </source>
</evidence>
<name>A0ABT2TM57_9FIRM</name>
<keyword evidence="1" id="KW-1133">Transmembrane helix</keyword>
<dbReference type="PIRSF" id="PIRSF002599">
    <property type="entry name" value="Cold_shock_A"/>
    <property type="match status" value="1"/>
</dbReference>
<accession>A0ABT2TM57</accession>
<sequence length="85" mass="9683">MAAGIYLLAVNFAGFILMGADKRRARHGRWRISEKTFFIVSLLFGSLGTWAGMYAFRHKTKHLKFVIGIPVILVLQILLLSWIMC</sequence>
<organism evidence="2 3">
    <name type="scientific">Brotonthovivens ammoniilytica</name>
    <dbReference type="NCBI Taxonomy" id="2981725"/>
    <lineage>
        <taxon>Bacteria</taxon>
        <taxon>Bacillati</taxon>
        <taxon>Bacillota</taxon>
        <taxon>Clostridia</taxon>
        <taxon>Lachnospirales</taxon>
        <taxon>Lachnospiraceae</taxon>
        <taxon>Brotonthovivens</taxon>
    </lineage>
</organism>
<keyword evidence="1" id="KW-0472">Membrane</keyword>
<comment type="caution">
    <text evidence="2">The sequence shown here is derived from an EMBL/GenBank/DDBJ whole genome shotgun (WGS) entry which is preliminary data.</text>
</comment>
<evidence type="ECO:0000256" key="1">
    <source>
        <dbReference type="SAM" id="Phobius"/>
    </source>
</evidence>
<evidence type="ECO:0000313" key="2">
    <source>
        <dbReference type="EMBL" id="MCU6762599.1"/>
    </source>
</evidence>
<keyword evidence="1" id="KW-0812">Transmembrane</keyword>
<protein>
    <submittedName>
        <fullName evidence="2">DUF1294 domain-containing protein</fullName>
    </submittedName>
</protein>
<dbReference type="InterPro" id="IPR010718">
    <property type="entry name" value="DUF1294"/>
</dbReference>
<dbReference type="InterPro" id="IPR012156">
    <property type="entry name" value="Cold_shock_CspA"/>
</dbReference>
<dbReference type="Pfam" id="PF06961">
    <property type="entry name" value="DUF1294"/>
    <property type="match status" value="1"/>
</dbReference>
<reference evidence="2 3" key="1">
    <citation type="journal article" date="2021" name="ISME Commun">
        <title>Automated analysis of genomic sequences facilitates high-throughput and comprehensive description of bacteria.</title>
        <authorList>
            <person name="Hitch T.C.A."/>
        </authorList>
    </citation>
    <scope>NUCLEOTIDE SEQUENCE [LARGE SCALE GENOMIC DNA]</scope>
    <source>
        <strain evidence="2 3">Sanger_109</strain>
    </source>
</reference>
<proteinExistence type="predicted"/>
<feature type="transmembrane region" description="Helical" evidence="1">
    <location>
        <begin position="37"/>
        <end position="56"/>
    </location>
</feature>
<feature type="transmembrane region" description="Helical" evidence="1">
    <location>
        <begin position="62"/>
        <end position="83"/>
    </location>
</feature>
<dbReference type="EMBL" id="JAOQJQ010000003">
    <property type="protein sequence ID" value="MCU6762599.1"/>
    <property type="molecule type" value="Genomic_DNA"/>
</dbReference>